<keyword evidence="6 12" id="KW-0227">DNA damage</keyword>
<comment type="similarity">
    <text evidence="2">Belongs to the DNA mismatch repair MutS family. MSH3 subfamily.</text>
</comment>
<evidence type="ECO:0000256" key="6">
    <source>
        <dbReference type="ARBA" id="ARBA00022763"/>
    </source>
</evidence>
<evidence type="ECO:0000313" key="16">
    <source>
        <dbReference type="Proteomes" id="UP000825434"/>
    </source>
</evidence>
<dbReference type="InterPro" id="IPR007695">
    <property type="entry name" value="DNA_mismatch_repair_MutS-lik_N"/>
</dbReference>
<dbReference type="SMART" id="SM00534">
    <property type="entry name" value="MUTSac"/>
    <property type="match status" value="1"/>
</dbReference>
<reference evidence="15 16" key="1">
    <citation type="submission" date="2021-06" db="EMBL/GenBank/DDBJ databases">
        <title>Candida outbreak in Lebanon.</title>
        <authorList>
            <person name="Finianos M."/>
        </authorList>
    </citation>
    <scope>NUCLEOTIDE SEQUENCE [LARGE SCALE GENOMIC DNA]</scope>
    <source>
        <strain evidence="15">CA3LBN</strain>
    </source>
</reference>
<dbReference type="Gene3D" id="3.40.1170.10">
    <property type="entry name" value="DNA repair protein MutS, domain I"/>
    <property type="match status" value="1"/>
</dbReference>
<protein>
    <recommendedName>
        <fullName evidence="3">DNA mismatch repair protein MSH3</fullName>
    </recommendedName>
    <alternativeName>
        <fullName evidence="4">DNA mismatch repair protein msh3</fullName>
    </alternativeName>
    <alternativeName>
        <fullName evidence="11">MutS protein homolog 3</fullName>
    </alternativeName>
</protein>
<keyword evidence="16" id="KW-1185">Reference proteome</keyword>
<comment type="function">
    <text evidence="12">Component of the post-replicative DNA mismatch repair system (MMR).</text>
</comment>
<evidence type="ECO:0000256" key="9">
    <source>
        <dbReference type="ARBA" id="ARBA00023204"/>
    </source>
</evidence>
<feature type="compositionally biased region" description="Polar residues" evidence="13">
    <location>
        <begin position="356"/>
        <end position="373"/>
    </location>
</feature>
<feature type="region of interest" description="Disordered" evidence="13">
    <location>
        <begin position="252"/>
        <end position="412"/>
    </location>
</feature>
<dbReference type="Gene3D" id="3.30.420.110">
    <property type="entry name" value="MutS, connector domain"/>
    <property type="match status" value="1"/>
</dbReference>
<dbReference type="InterPro" id="IPR007860">
    <property type="entry name" value="DNA_mmatch_repair_MutS_con_dom"/>
</dbReference>
<evidence type="ECO:0000256" key="4">
    <source>
        <dbReference type="ARBA" id="ARBA00022151"/>
    </source>
</evidence>
<evidence type="ECO:0000256" key="13">
    <source>
        <dbReference type="SAM" id="MobiDB-lite"/>
    </source>
</evidence>
<evidence type="ECO:0000256" key="7">
    <source>
        <dbReference type="ARBA" id="ARBA00022840"/>
    </source>
</evidence>
<keyword evidence="5 12" id="KW-0547">Nucleotide-binding</keyword>
<dbReference type="Pfam" id="PF01624">
    <property type="entry name" value="MutS_I"/>
    <property type="match status" value="1"/>
</dbReference>
<dbReference type="InterPro" id="IPR007696">
    <property type="entry name" value="DNA_mismatch_repair_MutS_core"/>
</dbReference>
<dbReference type="Pfam" id="PF05192">
    <property type="entry name" value="MutS_III"/>
    <property type="match status" value="1"/>
</dbReference>
<name>A0ABX8IC22_9ASCO</name>
<dbReference type="InterPro" id="IPR036678">
    <property type="entry name" value="MutS_con_dom_sf"/>
</dbReference>
<keyword evidence="7" id="KW-0067">ATP-binding</keyword>
<dbReference type="Pfam" id="PF05188">
    <property type="entry name" value="MutS_II"/>
    <property type="match status" value="1"/>
</dbReference>
<dbReference type="SUPFAM" id="SSF52540">
    <property type="entry name" value="P-loop containing nucleoside triphosphate hydrolases"/>
    <property type="match status" value="1"/>
</dbReference>
<feature type="compositionally biased region" description="Acidic residues" evidence="13">
    <location>
        <begin position="302"/>
        <end position="311"/>
    </location>
</feature>
<keyword evidence="10" id="KW-0539">Nucleus</keyword>
<evidence type="ECO:0000256" key="11">
    <source>
        <dbReference type="ARBA" id="ARBA00029792"/>
    </source>
</evidence>
<dbReference type="Pfam" id="PF05190">
    <property type="entry name" value="MutS_IV"/>
    <property type="match status" value="1"/>
</dbReference>
<dbReference type="PROSITE" id="PS00486">
    <property type="entry name" value="DNA_MISMATCH_REPAIR_2"/>
    <property type="match status" value="1"/>
</dbReference>
<sequence length="1276" mass="144317">MIESLPSKPVELAIPSKKNQEANLLWAVIALTEMAKTDQVRYVDFWHFLSRKQKLCLNEAAFRETQRILQCTSLWFQSSYFRFRYQRNPIPRSVYRGYFSIEMKPKIGINVLLKEMDLVKMEDSMKNTLLKVKMSNFGSDMITLKPAKQCYVEAYKEILPLFDNTLHCTSKGNITINVIKEPVPVLLFLRTPLDPKLTIKSLLTIHDEFEYETRTPQEYFVLVLFRSNKRPKPYCTKRSSLCYLTPPLQDHRKPKVYHPEKKPKPVVQKSEDKDAIEEKNVNDDLVEKEAVKAPPESAGQDEFYEAEDTTEESEKAVIEQRREDPGQAAPPPPVASEPGFFRTTVKAELPSPVEKSPTQETLATKRNLSQFQHGSHGDGEEPPSPKKAKPAKLASSRNSDKTAQPKTPKSKLTPLEKQFIELKRANADKILAIQVGYKFKFFGNDAVVASQLLNIMLIRGNLELDERTHDRFAYCSIPDNRLHIHLQRLLNHGMKVGVVKQTETAAIKSAESKSGLFERRITGVYTKATYMGDEMLTGDPSINRSGQVDESGEANSYIMAIHEGDAKNTAVVAVQPVTGDIIYDVFSDNSSKDELETRLAYLVPSEVLIINNGSSMSHETQKIVKLRNPSASVQFRVQKKQSEVQADLQKFFSSVESNEKVSHLSDHYQLNYHAAVCGCINELIGYLSEFQLSNVFTIPSNISSFTDSRKYMLLPANTLRALDIFEVEDDPSSRKGTLIWLLDHTKTKSGSRLLHKWISRPLVNKDEIEERLTAVQTLRDGRFVHMLDVLKSTIQKLGKDGIDLDRLLIKVHYSAEYKNDKIARKDVYLMLKGFSDVLDVFQKFGQKGLAEFKASNTSSYLQDLLEKMAELAKEPHVEQLLDSINSSAAIDNSNLNDQRTKFFNLGDDRFGSIQQEQDNIEAVETQLSEELNSIRSFLNRPQLQYISNLKDTHLIEVRNGKNVDALPSDWLKISGTKSVSRFRPPEVSRLHKELNYHQDKLLKVCDECFNKFLKEIDSHYEFLHHIVSNVSVFDCLLSLASVGADDQTYVKPRLVDEQVVDIKEGNHPILYALAQNSTYVPNNVDLSHDKNRVMIITGPNMGGKSSYVKQVALSVIMTQIGAFIPCESATLGVFDSVFIRMGASDNILRGKSTFMVEMAESASIINSFTSKSLVVLDEIGRGTGTSDGIALAYSILRYMIESDQKPLTLFITHYPSLHVLESEFENVKNYHMSFLETNRGTDQDWPEVVFLYKLAQGVVSNSYGLNVAKLAGIPSL</sequence>
<dbReference type="InterPro" id="IPR036187">
    <property type="entry name" value="DNA_mismatch_repair_MutS_sf"/>
</dbReference>
<evidence type="ECO:0000256" key="2">
    <source>
        <dbReference type="ARBA" id="ARBA00007094"/>
    </source>
</evidence>
<dbReference type="PANTHER" id="PTHR11361">
    <property type="entry name" value="DNA MISMATCH REPAIR PROTEIN MUTS FAMILY MEMBER"/>
    <property type="match status" value="1"/>
</dbReference>
<dbReference type="SUPFAM" id="SSF48334">
    <property type="entry name" value="DNA repair protein MutS, domain III"/>
    <property type="match status" value="1"/>
</dbReference>
<dbReference type="Pfam" id="PF00488">
    <property type="entry name" value="MutS_V"/>
    <property type="match status" value="1"/>
</dbReference>
<evidence type="ECO:0000256" key="3">
    <source>
        <dbReference type="ARBA" id="ARBA00019000"/>
    </source>
</evidence>
<proteinExistence type="inferred from homology"/>
<dbReference type="Gene3D" id="1.10.1420.10">
    <property type="match status" value="2"/>
</dbReference>
<dbReference type="SUPFAM" id="SSF55271">
    <property type="entry name" value="DNA repair protein MutS, domain I"/>
    <property type="match status" value="1"/>
</dbReference>
<evidence type="ECO:0000256" key="1">
    <source>
        <dbReference type="ARBA" id="ARBA00004123"/>
    </source>
</evidence>
<dbReference type="PANTHER" id="PTHR11361:SF122">
    <property type="entry name" value="DNA MISMATCH REPAIR PROTEIN MSH3"/>
    <property type="match status" value="1"/>
</dbReference>
<feature type="compositionally biased region" description="Basic and acidic residues" evidence="13">
    <location>
        <begin position="312"/>
        <end position="325"/>
    </location>
</feature>
<feature type="compositionally biased region" description="Basic and acidic residues" evidence="13">
    <location>
        <begin position="257"/>
        <end position="291"/>
    </location>
</feature>
<dbReference type="NCBIfam" id="NF003810">
    <property type="entry name" value="PRK05399.1"/>
    <property type="match status" value="1"/>
</dbReference>
<feature type="domain" description="DNA mismatch repair proteins mutS family" evidence="14">
    <location>
        <begin position="1172"/>
        <end position="1188"/>
    </location>
</feature>
<keyword evidence="9 12" id="KW-0234">DNA repair</keyword>
<dbReference type="Gene3D" id="3.40.50.300">
    <property type="entry name" value="P-loop containing nucleotide triphosphate hydrolases"/>
    <property type="match status" value="1"/>
</dbReference>
<dbReference type="InterPro" id="IPR027417">
    <property type="entry name" value="P-loop_NTPase"/>
</dbReference>
<dbReference type="InterPro" id="IPR045076">
    <property type="entry name" value="MutS"/>
</dbReference>
<dbReference type="SMART" id="SM00533">
    <property type="entry name" value="MUTSd"/>
    <property type="match status" value="1"/>
</dbReference>
<evidence type="ECO:0000256" key="10">
    <source>
        <dbReference type="ARBA" id="ARBA00023242"/>
    </source>
</evidence>
<evidence type="ECO:0000259" key="14">
    <source>
        <dbReference type="PROSITE" id="PS00486"/>
    </source>
</evidence>
<dbReference type="InterPro" id="IPR000432">
    <property type="entry name" value="DNA_mismatch_repair_MutS_C"/>
</dbReference>
<dbReference type="EMBL" id="CP076666">
    <property type="protein sequence ID" value="QWU90068.1"/>
    <property type="molecule type" value="Genomic_DNA"/>
</dbReference>
<evidence type="ECO:0000256" key="8">
    <source>
        <dbReference type="ARBA" id="ARBA00023125"/>
    </source>
</evidence>
<dbReference type="InterPro" id="IPR016151">
    <property type="entry name" value="DNA_mismatch_repair_MutS_N"/>
</dbReference>
<organism evidence="15 16">
    <name type="scientific">Candidozyma haemuli</name>
    <dbReference type="NCBI Taxonomy" id="45357"/>
    <lineage>
        <taxon>Eukaryota</taxon>
        <taxon>Fungi</taxon>
        <taxon>Dikarya</taxon>
        <taxon>Ascomycota</taxon>
        <taxon>Saccharomycotina</taxon>
        <taxon>Pichiomycetes</taxon>
        <taxon>Metschnikowiaceae</taxon>
        <taxon>Candidozyma</taxon>
    </lineage>
</organism>
<dbReference type="SUPFAM" id="SSF53150">
    <property type="entry name" value="DNA repair protein MutS, domain II"/>
    <property type="match status" value="1"/>
</dbReference>
<dbReference type="InterPro" id="IPR007861">
    <property type="entry name" value="DNA_mismatch_repair_MutS_clamp"/>
</dbReference>
<evidence type="ECO:0000256" key="12">
    <source>
        <dbReference type="RuleBase" id="RU003756"/>
    </source>
</evidence>
<keyword evidence="8 12" id="KW-0238">DNA-binding</keyword>
<evidence type="ECO:0000256" key="5">
    <source>
        <dbReference type="ARBA" id="ARBA00022741"/>
    </source>
</evidence>
<accession>A0ABX8IC22</accession>
<gene>
    <name evidence="15" type="ORF">CA3LBN_004426</name>
</gene>
<evidence type="ECO:0000313" key="15">
    <source>
        <dbReference type="EMBL" id="QWU90068.1"/>
    </source>
</evidence>
<dbReference type="Proteomes" id="UP000825434">
    <property type="component" value="Chromosome 6"/>
</dbReference>
<comment type="subcellular location">
    <subcellularLocation>
        <location evidence="1">Nucleus</location>
    </subcellularLocation>
</comment>